<evidence type="ECO:0000259" key="2">
    <source>
        <dbReference type="PROSITE" id="PS50933"/>
    </source>
</evidence>
<feature type="domain" description="CHRD" evidence="2">
    <location>
        <begin position="25"/>
        <end position="173"/>
    </location>
</feature>
<sequence length="200" mass="20265">MKRHLHTLAYAATAASTLFFAAAAHATTYTAILTGSAEVPPNTSPAIGAVAINFDPASHELEVSAAFSSLVGNSTAAHIHCCTDPTGTAGVATQLPYFTGFPTGVQTGAYSHSFDTSLDSTWNPAFISANGGTTAGAEAALLAGLNAGQAYFNIHSSAYPNGEIRGTLMAAAVPEPASVAMLGLGVPAVLAVARRRRKTS</sequence>
<dbReference type="OrthoDB" id="571052at2"/>
<dbReference type="RefSeq" id="WP_135203088.1">
    <property type="nucleotide sequence ID" value="NZ_SPVG01000187.1"/>
</dbReference>
<dbReference type="Proteomes" id="UP000297729">
    <property type="component" value="Unassembled WGS sequence"/>
</dbReference>
<reference evidence="3 4" key="1">
    <citation type="submission" date="2019-03" db="EMBL/GenBank/DDBJ databases">
        <title>Draft Genome Sequence of Duganella callidus sp. nov., a Novel Duganella Species Isolated from Cultivated Soil.</title>
        <authorList>
            <person name="Raths R."/>
            <person name="Peta V."/>
            <person name="Bucking H."/>
        </authorList>
    </citation>
    <scope>NUCLEOTIDE SEQUENCE [LARGE SCALE GENOMIC DNA]</scope>
    <source>
        <strain evidence="3 4">DN04</strain>
    </source>
</reference>
<dbReference type="InterPro" id="IPR013424">
    <property type="entry name" value="Ice-binding_C"/>
</dbReference>
<dbReference type="NCBIfam" id="TIGR02595">
    <property type="entry name" value="PEP_CTERM"/>
    <property type="match status" value="1"/>
</dbReference>
<name>A0A4Y9S8W7_9BURK</name>
<evidence type="ECO:0000256" key="1">
    <source>
        <dbReference type="SAM" id="SignalP"/>
    </source>
</evidence>
<dbReference type="SMART" id="SM00754">
    <property type="entry name" value="CHRD"/>
    <property type="match status" value="1"/>
</dbReference>
<dbReference type="Pfam" id="PF07589">
    <property type="entry name" value="PEP-CTERM"/>
    <property type="match status" value="1"/>
</dbReference>
<keyword evidence="1" id="KW-0732">Signal</keyword>
<gene>
    <name evidence="3" type="ORF">E4L98_18835</name>
</gene>
<accession>A0A4Y9S8W7</accession>
<protein>
    <submittedName>
        <fullName evidence="3">CHRD domain-containing protein</fullName>
    </submittedName>
</protein>
<evidence type="ECO:0000313" key="3">
    <source>
        <dbReference type="EMBL" id="TFW18206.1"/>
    </source>
</evidence>
<dbReference type="PROSITE" id="PS50933">
    <property type="entry name" value="CHRD"/>
    <property type="match status" value="1"/>
</dbReference>
<organism evidence="3 4">
    <name type="scientific">Duganella callida</name>
    <dbReference type="NCBI Taxonomy" id="2561932"/>
    <lineage>
        <taxon>Bacteria</taxon>
        <taxon>Pseudomonadati</taxon>
        <taxon>Pseudomonadota</taxon>
        <taxon>Betaproteobacteria</taxon>
        <taxon>Burkholderiales</taxon>
        <taxon>Oxalobacteraceae</taxon>
        <taxon>Telluria group</taxon>
        <taxon>Duganella</taxon>
    </lineage>
</organism>
<dbReference type="Pfam" id="PF07452">
    <property type="entry name" value="CHRD"/>
    <property type="match status" value="1"/>
</dbReference>
<dbReference type="EMBL" id="SPVG01000187">
    <property type="protein sequence ID" value="TFW18206.1"/>
    <property type="molecule type" value="Genomic_DNA"/>
</dbReference>
<proteinExistence type="predicted"/>
<feature type="signal peptide" evidence="1">
    <location>
        <begin position="1"/>
        <end position="26"/>
    </location>
</feature>
<feature type="chain" id="PRO_5021212023" evidence="1">
    <location>
        <begin position="27"/>
        <end position="200"/>
    </location>
</feature>
<keyword evidence="4" id="KW-1185">Reference proteome</keyword>
<comment type="caution">
    <text evidence="3">The sequence shown here is derived from an EMBL/GenBank/DDBJ whole genome shotgun (WGS) entry which is preliminary data.</text>
</comment>
<evidence type="ECO:0000313" key="4">
    <source>
        <dbReference type="Proteomes" id="UP000297729"/>
    </source>
</evidence>
<dbReference type="AlphaFoldDB" id="A0A4Y9S8W7"/>
<dbReference type="InterPro" id="IPR010895">
    <property type="entry name" value="CHRD"/>
</dbReference>